<name>A0A4V2QA70_9FIRM</name>
<dbReference type="RefSeq" id="WP_058965700.1">
    <property type="nucleotide sequence ID" value="NZ_CABKVM010000018.1"/>
</dbReference>
<evidence type="ECO:0000313" key="2">
    <source>
        <dbReference type="Proteomes" id="UP000295184"/>
    </source>
</evidence>
<dbReference type="OrthoDB" id="3036068at2"/>
<accession>A0A4V2QA70</accession>
<dbReference type="EMBL" id="SLUM01000054">
    <property type="protein sequence ID" value="TCL49175.1"/>
    <property type="molecule type" value="Genomic_DNA"/>
</dbReference>
<gene>
    <name evidence="1" type="ORF">EDD77_1543</name>
</gene>
<dbReference type="STRING" id="1650663.GCA_001486665_02658"/>
<organism evidence="1 2">
    <name type="scientific">Allofournierella massiliensis</name>
    <dbReference type="NCBI Taxonomy" id="1650663"/>
    <lineage>
        <taxon>Bacteria</taxon>
        <taxon>Bacillati</taxon>
        <taxon>Bacillota</taxon>
        <taxon>Clostridia</taxon>
        <taxon>Eubacteriales</taxon>
        <taxon>Oscillospiraceae</taxon>
        <taxon>Allofournierella</taxon>
    </lineage>
</organism>
<proteinExistence type="predicted"/>
<dbReference type="AlphaFoldDB" id="A0A4V2QA70"/>
<sequence>MNMKKIATMATCMALVGAVAVGGTLALLTRNDSITNTFVVGEGFPVDPTDPSDDDLPFFYVNEAVVKMEESTGNWVADGLADPGRTIMDQTYGPRADKSETENWKVTAGVELLKDPQFYVNHDKVEEEVPEVFVVAKIGAIPTGFEVYTGANGANWYQVTTRDNGETWTKVGEQLAANTKLEANTYYIYGEPLDANSLSEDDWKTTKLFELVKTNDQVSNDKENKIEVSGVAVETPVKDAELQDVNLDTVVSAAYKAMK</sequence>
<reference evidence="1 2" key="1">
    <citation type="submission" date="2019-03" db="EMBL/GenBank/DDBJ databases">
        <title>Genomic Encyclopedia of Type Strains, Phase IV (KMG-IV): sequencing the most valuable type-strain genomes for metagenomic binning, comparative biology and taxonomic classification.</title>
        <authorList>
            <person name="Goeker M."/>
        </authorList>
    </citation>
    <scope>NUCLEOTIDE SEQUENCE [LARGE SCALE GENOMIC DNA]</scope>
    <source>
        <strain evidence="1 2">DSM 100451</strain>
    </source>
</reference>
<comment type="caution">
    <text evidence="1">The sequence shown here is derived from an EMBL/GenBank/DDBJ whole genome shotgun (WGS) entry which is preliminary data.</text>
</comment>
<dbReference type="Proteomes" id="UP000295184">
    <property type="component" value="Unassembled WGS sequence"/>
</dbReference>
<evidence type="ECO:0000313" key="1">
    <source>
        <dbReference type="EMBL" id="TCL49175.1"/>
    </source>
</evidence>
<protein>
    <submittedName>
        <fullName evidence="1">Putative ribosomally synthesized peptide with SipW-like signal peptide</fullName>
    </submittedName>
</protein>